<evidence type="ECO:0000313" key="14">
    <source>
        <dbReference type="EMBL" id="NEC59338.1"/>
    </source>
</evidence>
<dbReference type="PANTHER" id="PTHR43528:SF1">
    <property type="entry name" value="ALPHA-KETOGLUTARATE PERMEASE"/>
    <property type="match status" value="1"/>
</dbReference>
<evidence type="ECO:0000256" key="8">
    <source>
        <dbReference type="ARBA" id="ARBA00023136"/>
    </source>
</evidence>
<feature type="transmembrane region" description="Helical" evidence="12">
    <location>
        <begin position="380"/>
        <end position="400"/>
    </location>
</feature>
<dbReference type="PANTHER" id="PTHR43528">
    <property type="entry name" value="ALPHA-KETOGLUTARATE PERMEASE"/>
    <property type="match status" value="1"/>
</dbReference>
<feature type="transmembrane region" description="Helical" evidence="12">
    <location>
        <begin position="288"/>
        <end position="305"/>
    </location>
</feature>
<evidence type="ECO:0000259" key="13">
    <source>
        <dbReference type="PROSITE" id="PS50850"/>
    </source>
</evidence>
<dbReference type="STRING" id="112413.SAMN05421854_108210"/>
<keyword evidence="8 12" id="KW-0472">Membrane</keyword>
<feature type="region of interest" description="Disordered" evidence="11">
    <location>
        <begin position="435"/>
        <end position="463"/>
    </location>
</feature>
<feature type="transmembrane region" description="Helical" evidence="12">
    <location>
        <begin position="341"/>
        <end position="368"/>
    </location>
</feature>
<dbReference type="OrthoDB" id="8953821at2"/>
<dbReference type="SUPFAM" id="SSF103473">
    <property type="entry name" value="MFS general substrate transporter"/>
    <property type="match status" value="1"/>
</dbReference>
<evidence type="ECO:0000256" key="3">
    <source>
        <dbReference type="ARBA" id="ARBA00022448"/>
    </source>
</evidence>
<accession>A0A1I5V497</accession>
<dbReference type="InterPro" id="IPR020846">
    <property type="entry name" value="MFS_dom"/>
</dbReference>
<proteinExistence type="inferred from homology"/>
<comment type="similarity">
    <text evidence="2">Belongs to the major facilitator superfamily. Metabolite:H+ Symporter (MHS) family (TC 2.A.1.6) family.</text>
</comment>
<evidence type="ECO:0000256" key="11">
    <source>
        <dbReference type="SAM" id="MobiDB-lite"/>
    </source>
</evidence>
<dbReference type="GO" id="GO:0015293">
    <property type="term" value="F:symporter activity"/>
    <property type="evidence" value="ECO:0007669"/>
    <property type="project" value="UniProtKB-KW"/>
</dbReference>
<comment type="function">
    <text evidence="9">May be a proton symporter involved in the uptake of osmolytes such as proline and glycine betaine.</text>
</comment>
<gene>
    <name evidence="14" type="ORF">G3I59_28085</name>
    <name evidence="15" type="ORF">SAMN05421854_108210</name>
</gene>
<feature type="transmembrane region" description="Helical" evidence="12">
    <location>
        <begin position="193"/>
        <end position="212"/>
    </location>
</feature>
<dbReference type="Pfam" id="PF07690">
    <property type="entry name" value="MFS_1"/>
    <property type="match status" value="1"/>
</dbReference>
<keyword evidence="7 12" id="KW-1133">Transmembrane helix</keyword>
<keyword evidence="17" id="KW-1185">Reference proteome</keyword>
<evidence type="ECO:0000256" key="12">
    <source>
        <dbReference type="SAM" id="Phobius"/>
    </source>
</evidence>
<reference evidence="15 16" key="1">
    <citation type="submission" date="2016-10" db="EMBL/GenBank/DDBJ databases">
        <authorList>
            <person name="de Groot N.N."/>
        </authorList>
    </citation>
    <scope>NUCLEOTIDE SEQUENCE [LARGE SCALE GENOMIC DNA]</scope>
    <source>
        <strain evidence="15 16">DSM 44637</strain>
    </source>
</reference>
<dbReference type="InterPro" id="IPR011701">
    <property type="entry name" value="MFS"/>
</dbReference>
<dbReference type="AlphaFoldDB" id="A0A1I5V497"/>
<reference evidence="14 17" key="2">
    <citation type="submission" date="2020-01" db="EMBL/GenBank/DDBJ databases">
        <title>Insect and environment-associated Actinomycetes.</title>
        <authorList>
            <person name="Currrie C."/>
            <person name="Chevrette M."/>
            <person name="Carlson C."/>
            <person name="Stubbendieck R."/>
            <person name="Wendt-Pienkowski E."/>
        </authorList>
    </citation>
    <scope>NUCLEOTIDE SEQUENCE [LARGE SCALE GENOMIC DNA]</scope>
    <source>
        <strain evidence="14 17">SID8386</strain>
    </source>
</reference>
<feature type="transmembrane region" description="Helical" evidence="12">
    <location>
        <begin position="93"/>
        <end position="111"/>
    </location>
</feature>
<evidence type="ECO:0000313" key="17">
    <source>
        <dbReference type="Proteomes" id="UP000470404"/>
    </source>
</evidence>
<feature type="transmembrane region" description="Helical" evidence="12">
    <location>
        <begin position="317"/>
        <end position="335"/>
    </location>
</feature>
<keyword evidence="6" id="KW-0769">Symport</keyword>
<dbReference type="InterPro" id="IPR036259">
    <property type="entry name" value="MFS_trans_sf"/>
</dbReference>
<dbReference type="InterPro" id="IPR051084">
    <property type="entry name" value="H+-coupled_symporters"/>
</dbReference>
<protein>
    <recommendedName>
        <fullName evidence="10">Putative proline/betaine transporter</fullName>
    </recommendedName>
</protein>
<evidence type="ECO:0000313" key="16">
    <source>
        <dbReference type="Proteomes" id="UP000199137"/>
    </source>
</evidence>
<feature type="transmembrane region" description="Helical" evidence="12">
    <location>
        <begin position="58"/>
        <end position="81"/>
    </location>
</feature>
<sequence length="463" mass="49368">MDNATGPRSGPHPDAVDRKALRRAVAAAAIGNATEWYDYAVYGYVAVEIGKNFFPGPYATAATLLVFAVSFVLRPLGGMIWGPLGDRIGRNRVLSTTIVLMSVATFLIGVLPTHATAGVWAPIALVALRVVQGFSTGGEYGGAATFMAEYAPDKKRGFWGSFLEFGTLSGITVGVLFTLILNETLGSAAMLAWGWRIPFFLALPLGLVGLYLRRRVEDTPVFRELAEAGEREENARQVLPGLLRHHWKTMLRMAGIVIALNITAYTYISYMPTYLRKTIGLTSGQTSTLMTIGQACMLVVIPFAGALSDRIGRKPSWWISLGGMFVLATPMFWLMGKGFGLAVVGFTVLGLVYVLQLGTISATFPAMFPTHVRYAGMATSYNVATAAFGGTAPFVASALVQATGNSLMPAFYLMAACVVGGIALFRVPETVGSSLRGRSVPGVPAQPQPNARSGHAHVESGIV</sequence>
<evidence type="ECO:0000256" key="1">
    <source>
        <dbReference type="ARBA" id="ARBA00004651"/>
    </source>
</evidence>
<evidence type="ECO:0000256" key="4">
    <source>
        <dbReference type="ARBA" id="ARBA00022475"/>
    </source>
</evidence>
<feature type="transmembrane region" description="Helical" evidence="12">
    <location>
        <begin position="158"/>
        <end position="181"/>
    </location>
</feature>
<feature type="transmembrane region" description="Helical" evidence="12">
    <location>
        <begin position="250"/>
        <end position="268"/>
    </location>
</feature>
<evidence type="ECO:0000256" key="5">
    <source>
        <dbReference type="ARBA" id="ARBA00022692"/>
    </source>
</evidence>
<dbReference type="InterPro" id="IPR005829">
    <property type="entry name" value="Sugar_transporter_CS"/>
</dbReference>
<evidence type="ECO:0000256" key="10">
    <source>
        <dbReference type="ARBA" id="ARBA00039918"/>
    </source>
</evidence>
<keyword evidence="5 12" id="KW-0812">Transmembrane</keyword>
<evidence type="ECO:0000256" key="6">
    <source>
        <dbReference type="ARBA" id="ARBA00022847"/>
    </source>
</evidence>
<keyword evidence="3" id="KW-0813">Transport</keyword>
<organism evidence="15 16">
    <name type="scientific">Amycolatopsis rubida</name>
    <dbReference type="NCBI Taxonomy" id="112413"/>
    <lineage>
        <taxon>Bacteria</taxon>
        <taxon>Bacillati</taxon>
        <taxon>Actinomycetota</taxon>
        <taxon>Actinomycetes</taxon>
        <taxon>Pseudonocardiales</taxon>
        <taxon>Pseudonocardiaceae</taxon>
        <taxon>Amycolatopsis</taxon>
    </lineage>
</organism>
<evidence type="ECO:0000256" key="9">
    <source>
        <dbReference type="ARBA" id="ARBA00037295"/>
    </source>
</evidence>
<dbReference type="FunFam" id="1.20.1250.20:FF:000001">
    <property type="entry name" value="Dicarboxylate MFS transporter"/>
    <property type="match status" value="1"/>
</dbReference>
<dbReference type="RefSeq" id="WP_067579786.1">
    <property type="nucleotide sequence ID" value="NZ_FOWC01000008.1"/>
</dbReference>
<feature type="transmembrane region" description="Helical" evidence="12">
    <location>
        <begin position="117"/>
        <end position="137"/>
    </location>
</feature>
<name>A0A1I5V497_9PSEU</name>
<feature type="domain" description="Major facilitator superfamily (MFS) profile" evidence="13">
    <location>
        <begin position="24"/>
        <end position="432"/>
    </location>
</feature>
<evidence type="ECO:0000313" key="15">
    <source>
        <dbReference type="EMBL" id="SFQ02280.1"/>
    </source>
</evidence>
<feature type="transmembrane region" description="Helical" evidence="12">
    <location>
        <begin position="406"/>
        <end position="427"/>
    </location>
</feature>
<dbReference type="EMBL" id="JAAGNC010000145">
    <property type="protein sequence ID" value="NEC59338.1"/>
    <property type="molecule type" value="Genomic_DNA"/>
</dbReference>
<dbReference type="EMBL" id="FOWC01000008">
    <property type="protein sequence ID" value="SFQ02280.1"/>
    <property type="molecule type" value="Genomic_DNA"/>
</dbReference>
<dbReference type="Gene3D" id="1.20.1250.20">
    <property type="entry name" value="MFS general substrate transporter like domains"/>
    <property type="match status" value="2"/>
</dbReference>
<dbReference type="PROSITE" id="PS00216">
    <property type="entry name" value="SUGAR_TRANSPORT_1"/>
    <property type="match status" value="1"/>
</dbReference>
<dbReference type="Proteomes" id="UP000470404">
    <property type="component" value="Unassembled WGS sequence"/>
</dbReference>
<evidence type="ECO:0000256" key="7">
    <source>
        <dbReference type="ARBA" id="ARBA00022989"/>
    </source>
</evidence>
<evidence type="ECO:0000256" key="2">
    <source>
        <dbReference type="ARBA" id="ARBA00008240"/>
    </source>
</evidence>
<dbReference type="PROSITE" id="PS50850">
    <property type="entry name" value="MFS"/>
    <property type="match status" value="1"/>
</dbReference>
<keyword evidence="4" id="KW-1003">Cell membrane</keyword>
<dbReference type="GO" id="GO:0005886">
    <property type="term" value="C:plasma membrane"/>
    <property type="evidence" value="ECO:0007669"/>
    <property type="project" value="UniProtKB-SubCell"/>
</dbReference>
<dbReference type="Proteomes" id="UP000199137">
    <property type="component" value="Unassembled WGS sequence"/>
</dbReference>
<comment type="subcellular location">
    <subcellularLocation>
        <location evidence="1">Cell membrane</location>
        <topology evidence="1">Multi-pass membrane protein</topology>
    </subcellularLocation>
</comment>
<dbReference type="PROSITE" id="PS00217">
    <property type="entry name" value="SUGAR_TRANSPORT_2"/>
    <property type="match status" value="1"/>
</dbReference>